<organism evidence="9 10">
    <name type="scientific">Albidovulum marisflavi</name>
    <dbReference type="NCBI Taxonomy" id="2984159"/>
    <lineage>
        <taxon>Bacteria</taxon>
        <taxon>Pseudomonadati</taxon>
        <taxon>Pseudomonadota</taxon>
        <taxon>Alphaproteobacteria</taxon>
        <taxon>Rhodobacterales</taxon>
        <taxon>Paracoccaceae</taxon>
        <taxon>Albidovulum</taxon>
    </lineage>
</organism>
<proteinExistence type="predicted"/>
<protein>
    <submittedName>
        <fullName evidence="9">UDP-3-O-(3-hydroxymyristoyl)glucosamine N-acyltransferase</fullName>
        <ecNumber evidence="9">2.3.1.191</ecNumber>
    </submittedName>
</protein>
<dbReference type="InterPro" id="IPR056729">
    <property type="entry name" value="GMPPB_C"/>
</dbReference>
<evidence type="ECO:0000259" key="8">
    <source>
        <dbReference type="Pfam" id="PF25087"/>
    </source>
</evidence>
<evidence type="ECO:0000256" key="7">
    <source>
        <dbReference type="SAM" id="MobiDB-lite"/>
    </source>
</evidence>
<accession>A0ABT2ZFS3</accession>
<keyword evidence="10" id="KW-1185">Reference proteome</keyword>
<dbReference type="PANTHER" id="PTHR43378:SF2">
    <property type="entry name" value="UDP-3-O-ACYLGLUCOSAMINE N-ACYLTRANSFERASE 1, MITOCHONDRIAL-RELATED"/>
    <property type="match status" value="1"/>
</dbReference>
<dbReference type="InterPro" id="IPR018357">
    <property type="entry name" value="Hexapep_transf_CS"/>
</dbReference>
<name>A0ABT2ZFS3_9RHOB</name>
<dbReference type="NCBIfam" id="NF002060">
    <property type="entry name" value="PRK00892.1"/>
    <property type="match status" value="1"/>
</dbReference>
<dbReference type="PANTHER" id="PTHR43378">
    <property type="entry name" value="UDP-3-O-ACYLGLUCOSAMINE N-ACYLTRANSFERASE"/>
    <property type="match status" value="1"/>
</dbReference>
<keyword evidence="5" id="KW-0443">Lipid metabolism</keyword>
<dbReference type="CDD" id="cd03352">
    <property type="entry name" value="LbH_LpxD"/>
    <property type="match status" value="1"/>
</dbReference>
<evidence type="ECO:0000256" key="5">
    <source>
        <dbReference type="ARBA" id="ARBA00023098"/>
    </source>
</evidence>
<keyword evidence="4" id="KW-0677">Repeat</keyword>
<evidence type="ECO:0000256" key="1">
    <source>
        <dbReference type="ARBA" id="ARBA00022516"/>
    </source>
</evidence>
<evidence type="ECO:0000313" key="9">
    <source>
        <dbReference type="EMBL" id="MCV2869944.1"/>
    </source>
</evidence>
<dbReference type="PROSITE" id="PS00101">
    <property type="entry name" value="HEXAPEP_TRANSFERASES"/>
    <property type="match status" value="1"/>
</dbReference>
<keyword evidence="2" id="KW-0441">Lipid A biosynthesis</keyword>
<feature type="region of interest" description="Disordered" evidence="7">
    <location>
        <begin position="358"/>
        <end position="377"/>
    </location>
</feature>
<evidence type="ECO:0000256" key="4">
    <source>
        <dbReference type="ARBA" id="ARBA00022737"/>
    </source>
</evidence>
<evidence type="ECO:0000313" key="10">
    <source>
        <dbReference type="Proteomes" id="UP001652542"/>
    </source>
</evidence>
<feature type="domain" description="Mannose-1-phosphate guanyltransferase C-terminal" evidence="8">
    <location>
        <begin position="104"/>
        <end position="182"/>
    </location>
</feature>
<evidence type="ECO:0000256" key="6">
    <source>
        <dbReference type="ARBA" id="ARBA00023315"/>
    </source>
</evidence>
<comment type="caution">
    <text evidence="9">The sequence shown here is derived from an EMBL/GenBank/DDBJ whole genome shotgun (WGS) entry which is preliminary data.</text>
</comment>
<evidence type="ECO:0000256" key="3">
    <source>
        <dbReference type="ARBA" id="ARBA00022679"/>
    </source>
</evidence>
<evidence type="ECO:0000256" key="2">
    <source>
        <dbReference type="ARBA" id="ARBA00022556"/>
    </source>
</evidence>
<keyword evidence="6 9" id="KW-0012">Acyltransferase</keyword>
<keyword evidence="1" id="KW-0444">Lipid biosynthesis</keyword>
<dbReference type="EMBL" id="JAOWKY010000004">
    <property type="protein sequence ID" value="MCV2869944.1"/>
    <property type="molecule type" value="Genomic_DNA"/>
</dbReference>
<dbReference type="NCBIfam" id="TIGR01853">
    <property type="entry name" value="lipid_A_lpxD"/>
    <property type="match status" value="1"/>
</dbReference>
<gene>
    <name evidence="9" type="primary">lpxD</name>
    <name evidence="9" type="ORF">OEW28_15040</name>
</gene>
<keyword evidence="3 9" id="KW-0808">Transferase</keyword>
<dbReference type="Gene3D" id="2.160.10.10">
    <property type="entry name" value="Hexapeptide repeat proteins"/>
    <property type="match status" value="1"/>
</dbReference>
<sequence>MSQTLAEIAAALGARLEGDGTLLVAGAAEPAMAGPEHLALAMDPKYAAGLSKGKARAAVLWEGADWAGMGLQAAIFVARPRYAMAGITRALDPGPEIAPGIHPLAVVDPSARIGEGAAIGPFVTIGRAVRIGRGARIAARVSIEAETVIGVDALILSGVWIGPRVVIGDRFICHPNAVIGSDGFSFVTPEKSGAEEIRETLGQRGEIRPQSWTRIHSIGNVEIGDDVEIGATATIDRGTIRATKIGSGTKLDNQVHLGHNVEVGRDCLLCGQTGIAGSARIGDRVVMGGQTGVVDNVFVGDDVIAGAGTKIMSNAPKGRVLLGYPAIKMESQIANWKHIRRLGRMNDQLAELREIVSESRQGAAAKNDESYSDDDEG</sequence>
<dbReference type="GO" id="GO:0103118">
    <property type="term" value="F:UDP-3-O-[(3R)-3-hydroxyacyl]-glucosamine N-acyltransferase activity"/>
    <property type="evidence" value="ECO:0007669"/>
    <property type="project" value="UniProtKB-EC"/>
</dbReference>
<dbReference type="Gene3D" id="3.40.1390.10">
    <property type="entry name" value="MurE/MurF, N-terminal domain"/>
    <property type="match status" value="1"/>
</dbReference>
<dbReference type="RefSeq" id="WP_263735614.1">
    <property type="nucleotide sequence ID" value="NZ_JAOWKY010000004.1"/>
</dbReference>
<dbReference type="SUPFAM" id="SSF51161">
    <property type="entry name" value="Trimeric LpxA-like enzymes"/>
    <property type="match status" value="1"/>
</dbReference>
<dbReference type="Pfam" id="PF25087">
    <property type="entry name" value="GMPPB_C"/>
    <property type="match status" value="1"/>
</dbReference>
<dbReference type="InterPro" id="IPR007691">
    <property type="entry name" value="LpxD"/>
</dbReference>
<dbReference type="Proteomes" id="UP001652542">
    <property type="component" value="Unassembled WGS sequence"/>
</dbReference>
<reference evidence="9 10" key="1">
    <citation type="submission" date="2022-10" db="EMBL/GenBank/DDBJ databases">
        <title>Defluviimonas sp. nov., isolated from ocean surface water.</title>
        <authorList>
            <person name="He W."/>
            <person name="Wang L."/>
            <person name="Zhang D.-F."/>
        </authorList>
    </citation>
    <scope>NUCLEOTIDE SEQUENCE [LARGE SCALE GENOMIC DNA]</scope>
    <source>
        <strain evidence="9 10">WL0002</strain>
    </source>
</reference>
<dbReference type="InterPro" id="IPR011004">
    <property type="entry name" value="Trimer_LpxA-like_sf"/>
</dbReference>
<dbReference type="EC" id="2.3.1.191" evidence="9"/>